<sequence>MKNDIYLLGEVVQKAQELYWKNYKIDIECKVTLSSVALTIFRMKYYDVNSLYPYVMHDFPMPGGEPEWHGNLGDKDLDSLFGFIEAYVECPETIKRPFLPFRDKKRGLIFPTGSFFGVYYSEELKYARDIGYTVIPLSGYLFQKKESPFKDYVSTLYNSRLKAKKEGNDALAFLYKNLLNSLYGRFGIHPKSTITLICDDNKYNIFMKKDSFIDGHKLKENNWVLWYHNNMEEGEDRWDPPQNSAVYLAAAITASARIYMYPFISREDCYYTDTDSVVLGSPLPPELISGTILGKFKLEERVEKGMFVAPKTYYLKTVDEHNVIKFKGPAKTMIHPEWFEKQYADPSLKTLVEVKSNFKVKLSTLEVTSTKNSYILRLSLDPKRVRLFETESGARADTMPLHINDLSGLDHMGKRRIASLRNKISELQVYNSILEEKFFQKGSEVENKEDGDILKNLEIETCLTEDRTILDREEKREGTNHTLEESTKTDEKKPDT</sequence>
<proteinExistence type="inferred from homology"/>
<geneLocation type="mitochondrion" evidence="11"/>
<comment type="catalytic activity">
    <reaction evidence="8">
        <text>DNA(n) + a 2'-deoxyribonucleoside 5'-triphosphate = DNA(n+1) + diphosphate</text>
        <dbReference type="Rhea" id="RHEA:22508"/>
        <dbReference type="Rhea" id="RHEA-COMP:17339"/>
        <dbReference type="Rhea" id="RHEA-COMP:17340"/>
        <dbReference type="ChEBI" id="CHEBI:33019"/>
        <dbReference type="ChEBI" id="CHEBI:61560"/>
        <dbReference type="ChEBI" id="CHEBI:173112"/>
        <dbReference type="EC" id="2.7.7.7"/>
    </reaction>
</comment>
<evidence type="ECO:0000256" key="7">
    <source>
        <dbReference type="ARBA" id="ARBA00023125"/>
    </source>
</evidence>
<dbReference type="GO" id="GO:0000166">
    <property type="term" value="F:nucleotide binding"/>
    <property type="evidence" value="ECO:0007669"/>
    <property type="project" value="InterPro"/>
</dbReference>
<dbReference type="GO" id="GO:0003887">
    <property type="term" value="F:DNA-directed DNA polymerase activity"/>
    <property type="evidence" value="ECO:0007669"/>
    <property type="project" value="UniProtKB-KW"/>
</dbReference>
<dbReference type="GO" id="GO:0006260">
    <property type="term" value="P:DNA replication"/>
    <property type="evidence" value="ECO:0007669"/>
    <property type="project" value="UniProtKB-KW"/>
</dbReference>
<organism evidence="11">
    <name type="scientific">Beta vulgaris subsp. maritima</name>
    <name type="common">Sea beet</name>
    <name type="synonym">Beta maritima</name>
    <dbReference type="NCBI Taxonomy" id="350892"/>
    <lineage>
        <taxon>Eukaryota</taxon>
        <taxon>Viridiplantae</taxon>
        <taxon>Streptophyta</taxon>
        <taxon>Embryophyta</taxon>
        <taxon>Tracheophyta</taxon>
        <taxon>Spermatophyta</taxon>
        <taxon>Magnoliopsida</taxon>
        <taxon>eudicotyledons</taxon>
        <taxon>Gunneridae</taxon>
        <taxon>Pentapetalae</taxon>
        <taxon>Caryophyllales</taxon>
        <taxon>Chenopodiaceae</taxon>
        <taxon>Betoideae</taxon>
        <taxon>Beta</taxon>
    </lineage>
</organism>
<reference evidence="11" key="1">
    <citation type="submission" date="2010-11" db="EMBL/GenBank/DDBJ databases">
        <authorList>
            <person name="Genoscope - CEA"/>
        </authorList>
    </citation>
    <scope>NUCLEOTIDE SEQUENCE</scope>
</reference>
<keyword evidence="3" id="KW-0808">Transferase</keyword>
<evidence type="ECO:0000256" key="1">
    <source>
        <dbReference type="ARBA" id="ARBA00005755"/>
    </source>
</evidence>
<dbReference type="InterPro" id="IPR004868">
    <property type="entry name" value="DNA-dir_DNA_pol_B_mt/vir"/>
</dbReference>
<dbReference type="AlphaFoldDB" id="E6ZE44"/>
<keyword evidence="11" id="KW-0496">Mitochondrion</keyword>
<dbReference type="Gene3D" id="1.10.287.690">
    <property type="entry name" value="Helix hairpin bin"/>
    <property type="match status" value="1"/>
</dbReference>
<dbReference type="EMBL" id="FP885834">
    <property type="protein sequence ID" value="CBJ14058.1"/>
    <property type="molecule type" value="Genomic_DNA"/>
</dbReference>
<dbReference type="EC" id="2.7.7.7" evidence="2"/>
<evidence type="ECO:0000256" key="3">
    <source>
        <dbReference type="ARBA" id="ARBA00022679"/>
    </source>
</evidence>
<dbReference type="SUPFAM" id="SSF56672">
    <property type="entry name" value="DNA/RNA polymerases"/>
    <property type="match status" value="1"/>
</dbReference>
<reference evidence="11" key="2">
    <citation type="journal article" date="2011" name="Genome Biol. Evol.">
        <title>Structural and content diversity of mitochondrial genome in beet: a comparative genomic analysis.</title>
        <authorList>
            <person name="Darracq A."/>
            <person name="Varre J.S."/>
            <person name="Marechal-Drouard L."/>
            <person name="Courseaux A."/>
            <person name="Saumitou-Laprade P."/>
            <person name="Oztas S."/>
            <person name="Vacherie B."/>
            <person name="Barbe V.and.Touzet.P."/>
        </authorList>
    </citation>
    <scope>NUCLEOTIDE SEQUENCE</scope>
</reference>
<dbReference type="PANTHER" id="PTHR33568:SF3">
    <property type="entry name" value="DNA-DIRECTED DNA POLYMERASE"/>
    <property type="match status" value="1"/>
</dbReference>
<evidence type="ECO:0000256" key="4">
    <source>
        <dbReference type="ARBA" id="ARBA00022695"/>
    </source>
</evidence>
<keyword evidence="5" id="KW-0235">DNA replication</keyword>
<protein>
    <recommendedName>
        <fullName evidence="2">DNA-directed DNA polymerase</fullName>
        <ecNumber evidence="2">2.7.7.7</ecNumber>
    </recommendedName>
</protein>
<gene>
    <name evidence="11" type="primary">orf496b</name>
</gene>
<feature type="region of interest" description="Disordered" evidence="9">
    <location>
        <begin position="468"/>
        <end position="496"/>
    </location>
</feature>
<dbReference type="GO" id="GO:0003677">
    <property type="term" value="F:DNA binding"/>
    <property type="evidence" value="ECO:0007669"/>
    <property type="project" value="UniProtKB-KW"/>
</dbReference>
<dbReference type="InterPro" id="IPR023211">
    <property type="entry name" value="DNA_pol_palm_dom_sf"/>
</dbReference>
<evidence type="ECO:0000313" key="11">
    <source>
        <dbReference type="EMBL" id="CBJ14058.1"/>
    </source>
</evidence>
<dbReference type="Gene3D" id="3.90.1600.10">
    <property type="entry name" value="Palm domain of DNA polymerase"/>
    <property type="match status" value="1"/>
</dbReference>
<feature type="domain" description="DNA-directed DNA polymerase family B mitochondria/virus" evidence="10">
    <location>
        <begin position="43"/>
        <end position="267"/>
    </location>
</feature>
<evidence type="ECO:0000256" key="2">
    <source>
        <dbReference type="ARBA" id="ARBA00012417"/>
    </source>
</evidence>
<dbReference type="PANTHER" id="PTHR33568">
    <property type="entry name" value="DNA POLYMERASE"/>
    <property type="match status" value="1"/>
</dbReference>
<keyword evidence="6" id="KW-0239">DNA-directed DNA polymerase</keyword>
<accession>E6ZE44</accession>
<evidence type="ECO:0000256" key="8">
    <source>
        <dbReference type="ARBA" id="ARBA00049244"/>
    </source>
</evidence>
<dbReference type="InterPro" id="IPR043502">
    <property type="entry name" value="DNA/RNA_pol_sf"/>
</dbReference>
<dbReference type="Pfam" id="PF03175">
    <property type="entry name" value="DNA_pol_B_2"/>
    <property type="match status" value="1"/>
</dbReference>
<keyword evidence="4" id="KW-0548">Nucleotidyltransferase</keyword>
<comment type="similarity">
    <text evidence="1">Belongs to the DNA polymerase type-B family.</text>
</comment>
<name>E6ZE44_BETVM</name>
<evidence type="ECO:0000256" key="9">
    <source>
        <dbReference type="SAM" id="MobiDB-lite"/>
    </source>
</evidence>
<evidence type="ECO:0000256" key="5">
    <source>
        <dbReference type="ARBA" id="ARBA00022705"/>
    </source>
</evidence>
<keyword evidence="7" id="KW-0238">DNA-binding</keyword>
<evidence type="ECO:0000259" key="10">
    <source>
        <dbReference type="Pfam" id="PF03175"/>
    </source>
</evidence>
<evidence type="ECO:0000256" key="6">
    <source>
        <dbReference type="ARBA" id="ARBA00022932"/>
    </source>
</evidence>